<reference evidence="3 4" key="1">
    <citation type="submission" date="2018-02" db="EMBL/GenBank/DDBJ databases">
        <authorList>
            <person name="Machado R.A."/>
        </authorList>
    </citation>
    <scope>NUCLEOTIDE SEQUENCE [LARGE SCALE GENOMIC DNA]</scope>
    <source>
        <strain evidence="3 4">DSM 19724</strain>
    </source>
</reference>
<accession>A0A7X5QAY8</accession>
<dbReference type="Pfam" id="PF02369">
    <property type="entry name" value="Big_1"/>
    <property type="match status" value="1"/>
</dbReference>
<dbReference type="RefSeq" id="WP_166301724.1">
    <property type="nucleotide sequence ID" value="NZ_CAWPIB010000002.1"/>
</dbReference>
<name>A0A7X5QAY8_9GAMM</name>
<proteinExistence type="inferred from homology"/>
<organism evidence="3 4">
    <name type="scientific">Photorhabdus cinerea</name>
    <dbReference type="NCBI Taxonomy" id="471575"/>
    <lineage>
        <taxon>Bacteria</taxon>
        <taxon>Pseudomonadati</taxon>
        <taxon>Pseudomonadota</taxon>
        <taxon>Gammaproteobacteria</taxon>
        <taxon>Enterobacterales</taxon>
        <taxon>Morganellaceae</taxon>
        <taxon>Photorhabdus</taxon>
    </lineage>
</organism>
<dbReference type="InterPro" id="IPR013783">
    <property type="entry name" value="Ig-like_fold"/>
</dbReference>
<dbReference type="InterPro" id="IPR008964">
    <property type="entry name" value="Invasin/intimin_cell_adhesion"/>
</dbReference>
<dbReference type="SUPFAM" id="SSF49373">
    <property type="entry name" value="Invasin/intimin cell-adhesion fragments"/>
    <property type="match status" value="1"/>
</dbReference>
<evidence type="ECO:0000259" key="2">
    <source>
        <dbReference type="PROSITE" id="PS51127"/>
    </source>
</evidence>
<dbReference type="AlphaFoldDB" id="A0A7X5QAY8"/>
<keyword evidence="4" id="KW-1185">Reference proteome</keyword>
<comment type="similarity">
    <text evidence="1">Belongs to the intimin/invasin family.</text>
</comment>
<gene>
    <name evidence="3" type="ORF">C5469_02130</name>
</gene>
<evidence type="ECO:0000313" key="4">
    <source>
        <dbReference type="Proteomes" id="UP000591844"/>
    </source>
</evidence>
<dbReference type="PROSITE" id="PS51127">
    <property type="entry name" value="BIG1"/>
    <property type="match status" value="1"/>
</dbReference>
<comment type="caution">
    <text evidence="3">The sequence shown here is derived from an EMBL/GenBank/DDBJ whole genome shotgun (WGS) entry which is preliminary data.</text>
</comment>
<dbReference type="SMART" id="SM00634">
    <property type="entry name" value="BID_1"/>
    <property type="match status" value="1"/>
</dbReference>
<protein>
    <recommendedName>
        <fullName evidence="2">Big-1 domain-containing protein</fullName>
    </recommendedName>
</protein>
<dbReference type="Proteomes" id="UP000591844">
    <property type="component" value="Unassembled WGS sequence"/>
</dbReference>
<dbReference type="InterPro" id="IPR003344">
    <property type="entry name" value="Big_1_dom"/>
</dbReference>
<dbReference type="Gene3D" id="2.60.40.10">
    <property type="entry name" value="Immunoglobulins"/>
    <property type="match status" value="1"/>
</dbReference>
<evidence type="ECO:0000256" key="1">
    <source>
        <dbReference type="ARBA" id="ARBA00010116"/>
    </source>
</evidence>
<dbReference type="EMBL" id="PUJW01000002">
    <property type="protein sequence ID" value="NHB90985.1"/>
    <property type="molecule type" value="Genomic_DNA"/>
</dbReference>
<feature type="domain" description="Big-1" evidence="2">
    <location>
        <begin position="119"/>
        <end position="209"/>
    </location>
</feature>
<evidence type="ECO:0000313" key="3">
    <source>
        <dbReference type="EMBL" id="NHB90985.1"/>
    </source>
</evidence>
<sequence length="322" mass="34967">MNDEQAPKDAKTLSWVSSKKMETADKPIHIGINVIQDGYLLHGMNVILTLDNESMVFKENNERKITKNTGVMGEASVEIISVGSTPCQGNVDAYLDGDTQIKASPLQIEFTAVPQCVAGINLDREKNNVWANSTDENSVVATVYDQFGKGIKDQEIIFHVDSGATVFPSSGITDKDGKITVSIQSDSDGKVILIARVGDIIKGIAVSFTYNPYRLKITKSPSGLSSFSSGIITGYLYKNGIGEPNVTMAVSTGSYLSVSDKDKNMTTDKNGYFSFSVYSTYTQGYSPHRHVPPMSKFSSVGISCIDGLIYYQTWITLTPGLC</sequence>